<keyword evidence="1" id="KW-0732">Signal</keyword>
<keyword evidence="3" id="KW-1185">Reference proteome</keyword>
<sequence length="126" mass="14195">MTGALQWITFALHSLLGVGAPQQNAKLTKELQEFPPSSSLQVVRIHNVPGYKDPSYFSANPYNELQRVYEHPQRELDAEWKVLERGGHKCWTSERALFYTCDFPLQLHITAPNEPTAGPSADCAKL</sequence>
<proteinExistence type="predicted"/>
<feature type="chain" id="PRO_5040166618" evidence="1">
    <location>
        <begin position="20"/>
        <end position="126"/>
    </location>
</feature>
<dbReference type="AlphaFoldDB" id="A0A9N7TZI6"/>
<accession>A0A9N7TZI6</accession>
<reference evidence="2" key="1">
    <citation type="submission" date="2020-03" db="EMBL/GenBank/DDBJ databases">
        <authorList>
            <person name="Weist P."/>
        </authorList>
    </citation>
    <scope>NUCLEOTIDE SEQUENCE</scope>
</reference>
<organism evidence="2 3">
    <name type="scientific">Pleuronectes platessa</name>
    <name type="common">European plaice</name>
    <dbReference type="NCBI Taxonomy" id="8262"/>
    <lineage>
        <taxon>Eukaryota</taxon>
        <taxon>Metazoa</taxon>
        <taxon>Chordata</taxon>
        <taxon>Craniata</taxon>
        <taxon>Vertebrata</taxon>
        <taxon>Euteleostomi</taxon>
        <taxon>Actinopterygii</taxon>
        <taxon>Neopterygii</taxon>
        <taxon>Teleostei</taxon>
        <taxon>Neoteleostei</taxon>
        <taxon>Acanthomorphata</taxon>
        <taxon>Carangaria</taxon>
        <taxon>Pleuronectiformes</taxon>
        <taxon>Pleuronectoidei</taxon>
        <taxon>Pleuronectidae</taxon>
        <taxon>Pleuronectes</taxon>
    </lineage>
</organism>
<feature type="signal peptide" evidence="1">
    <location>
        <begin position="1"/>
        <end position="19"/>
    </location>
</feature>
<gene>
    <name evidence="2" type="ORF">PLEPLA_LOCUS9878</name>
</gene>
<evidence type="ECO:0000256" key="1">
    <source>
        <dbReference type="SAM" id="SignalP"/>
    </source>
</evidence>
<evidence type="ECO:0000313" key="2">
    <source>
        <dbReference type="EMBL" id="CAB1421989.1"/>
    </source>
</evidence>
<evidence type="ECO:0000313" key="3">
    <source>
        <dbReference type="Proteomes" id="UP001153269"/>
    </source>
</evidence>
<comment type="caution">
    <text evidence="2">The sequence shown here is derived from an EMBL/GenBank/DDBJ whole genome shotgun (WGS) entry which is preliminary data.</text>
</comment>
<protein>
    <submittedName>
        <fullName evidence="2">Uncharacterized protein</fullName>
    </submittedName>
</protein>
<dbReference type="Proteomes" id="UP001153269">
    <property type="component" value="Unassembled WGS sequence"/>
</dbReference>
<name>A0A9N7TZI6_PLEPL</name>
<dbReference type="EMBL" id="CADEAL010000557">
    <property type="protein sequence ID" value="CAB1421989.1"/>
    <property type="molecule type" value="Genomic_DNA"/>
</dbReference>